<dbReference type="Proteomes" id="UP000192276">
    <property type="component" value="Unassembled WGS sequence"/>
</dbReference>
<sequence>MQKELLDQNPILKLSFDFSLLVISYCEHLELSRKYVIARQLLKSGTAIGANAMEAQSAESKDDFIHKMKVAAKEAEETQYWLMLCDYSPNYPECKTLILKLEEINKILGKILSTSKRK</sequence>
<dbReference type="PANTHER" id="PTHR38471">
    <property type="entry name" value="FOUR HELIX BUNDLE PROTEIN"/>
    <property type="match status" value="1"/>
</dbReference>
<organism evidence="1 2">
    <name type="scientific">Niastella populi</name>
    <dbReference type="NCBI Taxonomy" id="550983"/>
    <lineage>
        <taxon>Bacteria</taxon>
        <taxon>Pseudomonadati</taxon>
        <taxon>Bacteroidota</taxon>
        <taxon>Chitinophagia</taxon>
        <taxon>Chitinophagales</taxon>
        <taxon>Chitinophagaceae</taxon>
        <taxon>Niastella</taxon>
    </lineage>
</organism>
<evidence type="ECO:0000313" key="2">
    <source>
        <dbReference type="Proteomes" id="UP000192276"/>
    </source>
</evidence>
<reference evidence="2" key="1">
    <citation type="submission" date="2016-04" db="EMBL/GenBank/DDBJ databases">
        <authorList>
            <person name="Chen L."/>
            <person name="Zhuang W."/>
            <person name="Wang G."/>
        </authorList>
    </citation>
    <scope>NUCLEOTIDE SEQUENCE [LARGE SCALE GENOMIC DNA]</scope>
    <source>
        <strain evidence="2">208</strain>
    </source>
</reference>
<dbReference type="EMBL" id="LWBP01000024">
    <property type="protein sequence ID" value="OQP67545.1"/>
    <property type="molecule type" value="Genomic_DNA"/>
</dbReference>
<accession>A0A1V9GA59</accession>
<dbReference type="Gene3D" id="1.20.1440.60">
    <property type="entry name" value="23S rRNA-intervening sequence"/>
    <property type="match status" value="1"/>
</dbReference>
<dbReference type="InterPro" id="IPR036583">
    <property type="entry name" value="23S_rRNA_IVS_sf"/>
</dbReference>
<dbReference type="Pfam" id="PF05635">
    <property type="entry name" value="23S_rRNA_IVP"/>
    <property type="match status" value="1"/>
</dbReference>
<proteinExistence type="predicted"/>
<dbReference type="PANTHER" id="PTHR38471:SF2">
    <property type="entry name" value="FOUR HELIX BUNDLE PROTEIN"/>
    <property type="match status" value="1"/>
</dbReference>
<dbReference type="InterPro" id="IPR012657">
    <property type="entry name" value="23S_rRNA-intervening_sequence"/>
</dbReference>
<dbReference type="AlphaFoldDB" id="A0A1V9GA59"/>
<dbReference type="RefSeq" id="WP_081161510.1">
    <property type="nucleotide sequence ID" value="NZ_LWBP01000024.1"/>
</dbReference>
<gene>
    <name evidence="1" type="ORF">A4R26_12045</name>
</gene>
<protein>
    <submittedName>
        <fullName evidence="1">Four helix bundle protein</fullName>
    </submittedName>
</protein>
<dbReference type="NCBIfam" id="TIGR02436">
    <property type="entry name" value="four helix bundle protein"/>
    <property type="match status" value="1"/>
</dbReference>
<comment type="caution">
    <text evidence="1">The sequence shown here is derived from an EMBL/GenBank/DDBJ whole genome shotgun (WGS) entry which is preliminary data.</text>
</comment>
<evidence type="ECO:0000313" key="1">
    <source>
        <dbReference type="EMBL" id="OQP67545.1"/>
    </source>
</evidence>
<dbReference type="PIRSF" id="PIRSF035652">
    <property type="entry name" value="CHP02436"/>
    <property type="match status" value="1"/>
</dbReference>
<keyword evidence="2" id="KW-1185">Reference proteome</keyword>
<dbReference type="SUPFAM" id="SSF158446">
    <property type="entry name" value="IVS-encoded protein-like"/>
    <property type="match status" value="1"/>
</dbReference>
<dbReference type="OrthoDB" id="285993at2"/>
<dbReference type="STRING" id="550983.A4R26_12045"/>
<name>A0A1V9GA59_9BACT</name>